<name>A0ABQ9AVU6_9ROSI</name>
<reference evidence="2" key="2">
    <citation type="journal article" date="2023" name="Int. J. Mol. Sci.">
        <title>De Novo Assembly and Annotation of 11 Diverse Shrub Willow (Salix) Genomes Reveals Novel Gene Organization in Sex-Linked Regions.</title>
        <authorList>
            <person name="Hyden B."/>
            <person name="Feng K."/>
            <person name="Yates T.B."/>
            <person name="Jawdy S."/>
            <person name="Cereghino C."/>
            <person name="Smart L.B."/>
            <person name="Muchero W."/>
        </authorList>
    </citation>
    <scope>NUCLEOTIDE SEQUENCE</scope>
    <source>
        <tissue evidence="2">Shoot tip</tissue>
    </source>
</reference>
<keyword evidence="3" id="KW-1185">Reference proteome</keyword>
<feature type="compositionally biased region" description="Polar residues" evidence="1">
    <location>
        <begin position="1"/>
        <end position="14"/>
    </location>
</feature>
<comment type="caution">
    <text evidence="2">The sequence shown here is derived from an EMBL/GenBank/DDBJ whole genome shotgun (WGS) entry which is preliminary data.</text>
</comment>
<protein>
    <submittedName>
        <fullName evidence="2">Uncharacterized protein</fullName>
    </submittedName>
</protein>
<gene>
    <name evidence="2" type="ORF">OIU77_004793</name>
</gene>
<sequence>MAHSLTITPATTTRPVAAKSKKTSPVPSLRVSKSEGLPWRFHFVFRQQTCPSKDSSIGLGWCSDGREHRWLERKCCSQKATASATKGEKGP</sequence>
<reference evidence="2" key="1">
    <citation type="submission" date="2022-10" db="EMBL/GenBank/DDBJ databases">
        <authorList>
            <person name="Hyden B.L."/>
            <person name="Feng K."/>
            <person name="Yates T."/>
            <person name="Jawdy S."/>
            <person name="Smart L.B."/>
            <person name="Muchero W."/>
        </authorList>
    </citation>
    <scope>NUCLEOTIDE SEQUENCE</scope>
    <source>
        <tissue evidence="2">Shoot tip</tissue>
    </source>
</reference>
<dbReference type="EMBL" id="JAPFFI010000015">
    <property type="protein sequence ID" value="KAJ6360840.1"/>
    <property type="molecule type" value="Genomic_DNA"/>
</dbReference>
<evidence type="ECO:0000313" key="3">
    <source>
        <dbReference type="Proteomes" id="UP001141253"/>
    </source>
</evidence>
<organism evidence="2 3">
    <name type="scientific">Salix suchowensis</name>
    <dbReference type="NCBI Taxonomy" id="1278906"/>
    <lineage>
        <taxon>Eukaryota</taxon>
        <taxon>Viridiplantae</taxon>
        <taxon>Streptophyta</taxon>
        <taxon>Embryophyta</taxon>
        <taxon>Tracheophyta</taxon>
        <taxon>Spermatophyta</taxon>
        <taxon>Magnoliopsida</taxon>
        <taxon>eudicotyledons</taxon>
        <taxon>Gunneridae</taxon>
        <taxon>Pentapetalae</taxon>
        <taxon>rosids</taxon>
        <taxon>fabids</taxon>
        <taxon>Malpighiales</taxon>
        <taxon>Salicaceae</taxon>
        <taxon>Saliceae</taxon>
        <taxon>Salix</taxon>
    </lineage>
</organism>
<feature type="region of interest" description="Disordered" evidence="1">
    <location>
        <begin position="1"/>
        <end position="31"/>
    </location>
</feature>
<evidence type="ECO:0000313" key="2">
    <source>
        <dbReference type="EMBL" id="KAJ6360840.1"/>
    </source>
</evidence>
<proteinExistence type="predicted"/>
<evidence type="ECO:0000256" key="1">
    <source>
        <dbReference type="SAM" id="MobiDB-lite"/>
    </source>
</evidence>
<dbReference type="Proteomes" id="UP001141253">
    <property type="component" value="Chromosome 13"/>
</dbReference>
<accession>A0ABQ9AVU6</accession>